<keyword evidence="1" id="KW-1133">Transmembrane helix</keyword>
<feature type="transmembrane region" description="Helical" evidence="1">
    <location>
        <begin position="21"/>
        <end position="46"/>
    </location>
</feature>
<organism evidence="2 3">
    <name type="scientific">Cellulomonas iranensis</name>
    <dbReference type="NCBI Taxonomy" id="76862"/>
    <lineage>
        <taxon>Bacteria</taxon>
        <taxon>Bacillati</taxon>
        <taxon>Actinomycetota</taxon>
        <taxon>Actinomycetes</taxon>
        <taxon>Micrococcales</taxon>
        <taxon>Cellulomonadaceae</taxon>
        <taxon>Cellulomonas</taxon>
    </lineage>
</organism>
<evidence type="ECO:0000313" key="2">
    <source>
        <dbReference type="EMBL" id="MDQ0426611.1"/>
    </source>
</evidence>
<sequence>MSAPPARVVTAELVKLRGLPAVVGVVLGTPVVAATLAAAHAAAAAAGASAGGLALATVPYLQVATVLVGVLAAGTEHAGRQIATTLTVTPARWRHLAAQSLAVAATSALTACAGLAAALTAAAAWGPGDGVPGARSGVRPLLGALVALVLVGLLAHAVTVLTRSLVGALVATLTLLLVVSPLVAAVTEHARWLPDRAGSLLYLPGRDPVLGPVGGGLVLVAWVAAAVLAAGCASARRDV</sequence>
<keyword evidence="1" id="KW-0472">Membrane</keyword>
<gene>
    <name evidence="2" type="ORF">JO380_002992</name>
</gene>
<accession>A0ABU0GMM3</accession>
<name>A0ABU0GMM3_9CELL</name>
<evidence type="ECO:0000313" key="3">
    <source>
        <dbReference type="Proteomes" id="UP001240250"/>
    </source>
</evidence>
<reference evidence="2 3" key="1">
    <citation type="submission" date="2023-07" db="EMBL/GenBank/DDBJ databases">
        <title>Sequencing the genomes of 1000 actinobacteria strains.</title>
        <authorList>
            <person name="Klenk H.-P."/>
        </authorList>
    </citation>
    <scope>NUCLEOTIDE SEQUENCE [LARGE SCALE GENOMIC DNA]</scope>
    <source>
        <strain evidence="2 3">DSM 14785</strain>
    </source>
</reference>
<feature type="transmembrane region" description="Helical" evidence="1">
    <location>
        <begin position="101"/>
        <end position="125"/>
    </location>
</feature>
<feature type="transmembrane region" description="Helical" evidence="1">
    <location>
        <begin position="165"/>
        <end position="186"/>
    </location>
</feature>
<protein>
    <recommendedName>
        <fullName evidence="4">ABC transporter permease</fullName>
    </recommendedName>
</protein>
<proteinExistence type="predicted"/>
<comment type="caution">
    <text evidence="2">The sequence shown here is derived from an EMBL/GenBank/DDBJ whole genome shotgun (WGS) entry which is preliminary data.</text>
</comment>
<evidence type="ECO:0000256" key="1">
    <source>
        <dbReference type="SAM" id="Phobius"/>
    </source>
</evidence>
<dbReference type="Proteomes" id="UP001240250">
    <property type="component" value="Unassembled WGS sequence"/>
</dbReference>
<evidence type="ECO:0008006" key="4">
    <source>
        <dbReference type="Google" id="ProtNLM"/>
    </source>
</evidence>
<keyword evidence="1" id="KW-0812">Transmembrane</keyword>
<feature type="transmembrane region" description="Helical" evidence="1">
    <location>
        <begin position="209"/>
        <end position="233"/>
    </location>
</feature>
<feature type="transmembrane region" description="Helical" evidence="1">
    <location>
        <begin position="52"/>
        <end position="73"/>
    </location>
</feature>
<dbReference type="EMBL" id="JAUSVM010000001">
    <property type="protein sequence ID" value="MDQ0426611.1"/>
    <property type="molecule type" value="Genomic_DNA"/>
</dbReference>
<dbReference type="RefSeq" id="WP_070320484.1">
    <property type="nucleotide sequence ID" value="NZ_CP194061.1"/>
</dbReference>
<feature type="transmembrane region" description="Helical" evidence="1">
    <location>
        <begin position="137"/>
        <end position="158"/>
    </location>
</feature>
<keyword evidence="3" id="KW-1185">Reference proteome</keyword>